<dbReference type="BioCyc" id="PCHR:PC20G04630-MONOMER"/>
<dbReference type="OrthoDB" id="8121437at2759"/>
<evidence type="ECO:0000313" key="6">
    <source>
        <dbReference type="Proteomes" id="UP000000724"/>
    </source>
</evidence>
<keyword evidence="6" id="KW-1185">Reference proteome</keyword>
<dbReference type="VEuPathDB" id="FungiDB:PCH_Pc20g04630"/>
<dbReference type="eggNOG" id="ENOG502SPG4">
    <property type="taxonomic scope" value="Eukaryota"/>
</dbReference>
<evidence type="ECO:0000256" key="3">
    <source>
        <dbReference type="ARBA" id="ARBA00022833"/>
    </source>
</evidence>
<dbReference type="OMA" id="FHTNDED"/>
<dbReference type="Pfam" id="PF13695">
    <property type="entry name" value="Zn_ribbon_3CxxC"/>
    <property type="match status" value="1"/>
</dbReference>
<gene>
    <name evidence="5" type="ORF">Pc20g04630</name>
    <name evidence="5" type="ORF">PCH_Pc20g04630</name>
</gene>
<keyword evidence="3" id="KW-0862">Zinc</keyword>
<evidence type="ECO:0000259" key="4">
    <source>
        <dbReference type="SMART" id="SM01328"/>
    </source>
</evidence>
<dbReference type="HOGENOM" id="CLU_089692_1_0_1"/>
<dbReference type="Proteomes" id="UP000000724">
    <property type="component" value="Contig Pc00c20"/>
</dbReference>
<accession>B6HE34</accession>
<organism evidence="5 6">
    <name type="scientific">Penicillium rubens (strain ATCC 28089 / DSM 1075 / NRRL 1951 / Wisconsin 54-1255)</name>
    <name type="common">Penicillium chrysogenum</name>
    <dbReference type="NCBI Taxonomy" id="500485"/>
    <lineage>
        <taxon>Eukaryota</taxon>
        <taxon>Fungi</taxon>
        <taxon>Dikarya</taxon>
        <taxon>Ascomycota</taxon>
        <taxon>Pezizomycotina</taxon>
        <taxon>Eurotiomycetes</taxon>
        <taxon>Eurotiomycetidae</taxon>
        <taxon>Eurotiales</taxon>
        <taxon>Aspergillaceae</taxon>
        <taxon>Penicillium</taxon>
        <taxon>Penicillium chrysogenum species complex</taxon>
    </lineage>
</organism>
<feature type="domain" description="3CxxC-type" evidence="4">
    <location>
        <begin position="38"/>
        <end position="136"/>
    </location>
</feature>
<dbReference type="EMBL" id="AM920435">
    <property type="protein sequence ID" value="CAP85792.1"/>
    <property type="molecule type" value="Genomic_DNA"/>
</dbReference>
<evidence type="ECO:0000256" key="2">
    <source>
        <dbReference type="ARBA" id="ARBA00022771"/>
    </source>
</evidence>
<keyword evidence="1" id="KW-0479">Metal-binding</keyword>
<dbReference type="InterPro" id="IPR027377">
    <property type="entry name" value="ZAR1/RTP1-5-like_Znf-3CxxC"/>
</dbReference>
<dbReference type="GO" id="GO:0008270">
    <property type="term" value="F:zinc ion binding"/>
    <property type="evidence" value="ECO:0007669"/>
    <property type="project" value="UniProtKB-KW"/>
</dbReference>
<sequence>MYRALHGDVSTLLDETELHFEFHEDDDDTGYIKMHDTSIMGRFVCRNRACGSGGWSSKKIAVTIRLYPGQKYNARVYHQRCESCTSVSRPKLDQSYAERVVYWIKRWNGVQVERPPSSGNSRRPHNRELCEGCRAGHCSQSREDFIPQFERFVDFQSTNIIQ</sequence>
<evidence type="ECO:0000256" key="1">
    <source>
        <dbReference type="ARBA" id="ARBA00022723"/>
    </source>
</evidence>
<keyword evidence="2" id="KW-0863">Zinc-finger</keyword>
<evidence type="ECO:0000313" key="5">
    <source>
        <dbReference type="EMBL" id="CAP85792.1"/>
    </source>
</evidence>
<dbReference type="AlphaFoldDB" id="B6HE34"/>
<reference evidence="5 6" key="1">
    <citation type="journal article" date="2008" name="Nat. Biotechnol.">
        <title>Genome sequencing and analysis of the filamentous fungus Penicillium chrysogenum.</title>
        <authorList>
            <person name="van den Berg M.A."/>
            <person name="Albang R."/>
            <person name="Albermann K."/>
            <person name="Badger J.H."/>
            <person name="Daran J.-M."/>
            <person name="Driessen A.J.M."/>
            <person name="Garcia-Estrada C."/>
            <person name="Fedorova N.D."/>
            <person name="Harris D.M."/>
            <person name="Heijne W.H.M."/>
            <person name="Joardar V.S."/>
            <person name="Kiel J.A.K.W."/>
            <person name="Kovalchuk A."/>
            <person name="Martin J.F."/>
            <person name="Nierman W.C."/>
            <person name="Nijland J.G."/>
            <person name="Pronk J.T."/>
            <person name="Roubos J.A."/>
            <person name="van der Klei I.J."/>
            <person name="van Peij N.N.M.E."/>
            <person name="Veenhuis M."/>
            <person name="von Doehren H."/>
            <person name="Wagner C."/>
            <person name="Wortman J.R."/>
            <person name="Bovenberg R.A.L."/>
        </authorList>
    </citation>
    <scope>NUCLEOTIDE SEQUENCE [LARGE SCALE GENOMIC DNA]</scope>
    <source>
        <strain evidence="6">ATCC 28089 / DSM 1075 / NRRL 1951 / Wisconsin 54-1255</strain>
    </source>
</reference>
<name>B6HE34_PENRW</name>
<proteinExistence type="predicted"/>
<dbReference type="SMART" id="SM01328">
    <property type="entry name" value="zf-3CxxC"/>
    <property type="match status" value="1"/>
</dbReference>
<protein>
    <submittedName>
        <fullName evidence="5">Pc20g04630 protein</fullName>
    </submittedName>
</protein>